<accession>A0AAV8XG17</accession>
<comment type="caution">
    <text evidence="2">The sequence shown here is derived from an EMBL/GenBank/DDBJ whole genome shotgun (WGS) entry which is preliminary data.</text>
</comment>
<dbReference type="AlphaFoldDB" id="A0AAV8XG17"/>
<feature type="non-terminal residue" evidence="2">
    <location>
        <position position="1"/>
    </location>
</feature>
<gene>
    <name evidence="2" type="ORF">NQ318_009152</name>
</gene>
<dbReference type="Proteomes" id="UP001162162">
    <property type="component" value="Unassembled WGS sequence"/>
</dbReference>
<name>A0AAV8XG17_9CUCU</name>
<feature type="compositionally biased region" description="Basic and acidic residues" evidence="1">
    <location>
        <begin position="126"/>
        <end position="136"/>
    </location>
</feature>
<sequence>FAQRAKAVRNKPKINEILTEHDKEKQYQFITAEYKQRLANEVEKMKHMETAFQEEKIEHEREIAKLKQQVALINRFTRGFGSVEEPIKVSRRHTVGHYKSYPLKMIPEEKIFPTTSSEFENIASHDRVTEGEHDSVATEGTNEEMAGRLPEETLLT</sequence>
<feature type="compositionally biased region" description="Basic and acidic residues" evidence="1">
    <location>
        <begin position="145"/>
        <end position="156"/>
    </location>
</feature>
<reference evidence="2" key="1">
    <citation type="journal article" date="2023" name="Insect Mol. Biol.">
        <title>Genome sequencing provides insights into the evolution of gene families encoding plant cell wall-degrading enzymes in longhorned beetles.</title>
        <authorList>
            <person name="Shin N.R."/>
            <person name="Okamura Y."/>
            <person name="Kirsch R."/>
            <person name="Pauchet Y."/>
        </authorList>
    </citation>
    <scope>NUCLEOTIDE SEQUENCE</scope>
    <source>
        <strain evidence="2">AMC_N1</strain>
    </source>
</reference>
<evidence type="ECO:0000256" key="1">
    <source>
        <dbReference type="SAM" id="MobiDB-lite"/>
    </source>
</evidence>
<evidence type="ECO:0000313" key="2">
    <source>
        <dbReference type="EMBL" id="KAJ8937742.1"/>
    </source>
</evidence>
<protein>
    <submittedName>
        <fullName evidence="2">Uncharacterized protein</fullName>
    </submittedName>
</protein>
<dbReference type="EMBL" id="JAPWTK010000622">
    <property type="protein sequence ID" value="KAJ8937742.1"/>
    <property type="molecule type" value="Genomic_DNA"/>
</dbReference>
<proteinExistence type="predicted"/>
<keyword evidence="3" id="KW-1185">Reference proteome</keyword>
<organism evidence="2 3">
    <name type="scientific">Aromia moschata</name>
    <dbReference type="NCBI Taxonomy" id="1265417"/>
    <lineage>
        <taxon>Eukaryota</taxon>
        <taxon>Metazoa</taxon>
        <taxon>Ecdysozoa</taxon>
        <taxon>Arthropoda</taxon>
        <taxon>Hexapoda</taxon>
        <taxon>Insecta</taxon>
        <taxon>Pterygota</taxon>
        <taxon>Neoptera</taxon>
        <taxon>Endopterygota</taxon>
        <taxon>Coleoptera</taxon>
        <taxon>Polyphaga</taxon>
        <taxon>Cucujiformia</taxon>
        <taxon>Chrysomeloidea</taxon>
        <taxon>Cerambycidae</taxon>
        <taxon>Cerambycinae</taxon>
        <taxon>Callichromatini</taxon>
        <taxon>Aromia</taxon>
    </lineage>
</organism>
<evidence type="ECO:0000313" key="3">
    <source>
        <dbReference type="Proteomes" id="UP001162162"/>
    </source>
</evidence>
<feature type="non-terminal residue" evidence="2">
    <location>
        <position position="156"/>
    </location>
</feature>
<feature type="region of interest" description="Disordered" evidence="1">
    <location>
        <begin position="126"/>
        <end position="156"/>
    </location>
</feature>